<feature type="transmembrane region" description="Helical" evidence="1">
    <location>
        <begin position="130"/>
        <end position="157"/>
    </location>
</feature>
<dbReference type="EMBL" id="AE016795">
    <property type="protein sequence ID" value="AAO10122.1"/>
    <property type="molecule type" value="Genomic_DNA"/>
</dbReference>
<dbReference type="KEGG" id="vvu:VV1_1706"/>
<evidence type="ECO:0000313" key="2">
    <source>
        <dbReference type="EMBL" id="AAO10122.1"/>
    </source>
</evidence>
<dbReference type="Proteomes" id="UP000002275">
    <property type="component" value="Chromosome I"/>
</dbReference>
<organism evidence="2 3">
    <name type="scientific">Vibrio vulnificus (strain CMCP6)</name>
    <dbReference type="NCBI Taxonomy" id="216895"/>
    <lineage>
        <taxon>Bacteria</taxon>
        <taxon>Pseudomonadati</taxon>
        <taxon>Pseudomonadota</taxon>
        <taxon>Gammaproteobacteria</taxon>
        <taxon>Vibrionales</taxon>
        <taxon>Vibrionaceae</taxon>
        <taxon>Vibrio</taxon>
    </lineage>
</organism>
<keyword evidence="1" id="KW-0812">Transmembrane</keyword>
<name>A0A3Q0L461_VIBVU</name>
<reference evidence="2 3" key="3">
    <citation type="journal article" date="2011" name="Mol. Syst. Biol.">
        <title>Integrative genome-scale metabolic analysis of Vibrio vulnificus for drug targeting and discovery.</title>
        <authorList>
            <person name="Kim H.U."/>
            <person name="Kim S.Y."/>
            <person name="Jeong H."/>
            <person name="Kim T.Y."/>
            <person name="Kim J.J."/>
            <person name="Choy H.E."/>
            <person name="Yi K.Y."/>
            <person name="Rhee J.H."/>
            <person name="Lee S.Y."/>
        </authorList>
    </citation>
    <scope>NUCLEOTIDE SEQUENCE [LARGE SCALE GENOMIC DNA]</scope>
    <source>
        <strain evidence="2 3">CMCP6</strain>
    </source>
</reference>
<evidence type="ECO:0000256" key="1">
    <source>
        <dbReference type="SAM" id="Phobius"/>
    </source>
</evidence>
<dbReference type="AlphaFoldDB" id="A0A3Q0L461"/>
<feature type="transmembrane region" description="Helical" evidence="1">
    <location>
        <begin position="72"/>
        <end position="91"/>
    </location>
</feature>
<accession>A0A3Q0L461</accession>
<sequence>MDMDEMDFYSLDEQAIKQEIAYKKERLPIEDILFSWVCTPKRLFGEEVLVFGMMIIPSLIVALLVPPTIEDFVVWFGITIVMVLLGLYLRFTEFQPKTYCYELTKVGIRYTIEENVHENFYKFSRAGGKLAAFVSVIAVIFLGPLALAGAGAGLLHARAMSNHRKRKEYERHIMPDSFRVRYLRERQQIAFNPRFEREMRSIGIWEYSSPLDIYIDESFLYKLFYYLKKDFNVIDIKDATDYIELKADFLD</sequence>
<reference evidence="3" key="1">
    <citation type="submission" date="2002-12" db="EMBL/GenBank/DDBJ databases">
        <title>Complete genome sequence of Vibrio vulnificus CMCP6.</title>
        <authorList>
            <person name="Rhee J.H."/>
            <person name="Kim S.Y."/>
            <person name="Chung S.S."/>
            <person name="Kim J.J."/>
            <person name="Moon Y.H."/>
            <person name="Jeong H."/>
            <person name="Choy H.E."/>
        </authorList>
    </citation>
    <scope>NUCLEOTIDE SEQUENCE [LARGE SCALE GENOMIC DNA]</scope>
    <source>
        <strain evidence="3">CMCP6</strain>
    </source>
</reference>
<keyword evidence="1" id="KW-0472">Membrane</keyword>
<evidence type="ECO:0000313" key="3">
    <source>
        <dbReference type="Proteomes" id="UP000002275"/>
    </source>
</evidence>
<protein>
    <submittedName>
        <fullName evidence="2">Uncharacterized protein</fullName>
    </submittedName>
</protein>
<dbReference type="RefSeq" id="WP_011079625.1">
    <property type="nucleotide sequence ID" value="NC_004459.3"/>
</dbReference>
<feature type="transmembrane region" description="Helical" evidence="1">
    <location>
        <begin position="48"/>
        <end position="65"/>
    </location>
</feature>
<reference evidence="2 3" key="2">
    <citation type="journal article" date="2003" name="Infect. Immun.">
        <title>Characterization and pathogenic significance of Vibrio vulnificus antigens preferentially expressed in septicemic patients.</title>
        <authorList>
            <person name="Kim Y.R."/>
            <person name="Lee S.E."/>
            <person name="Kim C.M."/>
            <person name="Kim S.Y."/>
            <person name="Shin E.K."/>
            <person name="Shin D.H."/>
            <person name="Chung S.S."/>
            <person name="Choy H.E."/>
            <person name="Progulske-Fox A."/>
            <person name="Hillman J.D."/>
            <person name="Handfield M."/>
            <person name="Rhee J.H."/>
        </authorList>
    </citation>
    <scope>NUCLEOTIDE SEQUENCE [LARGE SCALE GENOMIC DNA]</scope>
    <source>
        <strain evidence="2 3">CMCP6</strain>
    </source>
</reference>
<proteinExistence type="predicted"/>
<gene>
    <name evidence="2" type="ordered locus">VV1_1706</name>
</gene>
<keyword evidence="1" id="KW-1133">Transmembrane helix</keyword>